<evidence type="ECO:0000313" key="2">
    <source>
        <dbReference type="Proteomes" id="UP000600565"/>
    </source>
</evidence>
<organism evidence="1 2">
    <name type="scientific">Solibacillus merdavium</name>
    <dbReference type="NCBI Taxonomy" id="2762218"/>
    <lineage>
        <taxon>Bacteria</taxon>
        <taxon>Bacillati</taxon>
        <taxon>Bacillota</taxon>
        <taxon>Bacilli</taxon>
        <taxon>Bacillales</taxon>
        <taxon>Caryophanaceae</taxon>
        <taxon>Solibacillus</taxon>
    </lineage>
</organism>
<dbReference type="RefSeq" id="WP_191703346.1">
    <property type="nucleotide sequence ID" value="NZ_JACSPW010000005.1"/>
</dbReference>
<proteinExistence type="predicted"/>
<sequence>MEPKWLYRLESTIPTLGLWYNEKGDFVLTLAEIENCKTKDLPMGFDERYKQGGKDWFSSCSNIEDLTHWYSIENAKDLIKKGFRFSKYLATDYVEYDKETVFLKETCLERVTLKIEEIFK</sequence>
<gene>
    <name evidence="1" type="ORF">H9632_06725</name>
</gene>
<dbReference type="Proteomes" id="UP000600565">
    <property type="component" value="Unassembled WGS sequence"/>
</dbReference>
<reference evidence="1 2" key="1">
    <citation type="submission" date="2020-08" db="EMBL/GenBank/DDBJ databases">
        <title>A Genomic Blueprint of the Chicken Gut Microbiome.</title>
        <authorList>
            <person name="Gilroy R."/>
            <person name="Ravi A."/>
            <person name="Getino M."/>
            <person name="Pursley I."/>
            <person name="Horton D.L."/>
            <person name="Alikhan N.-F."/>
            <person name="Baker D."/>
            <person name="Gharbi K."/>
            <person name="Hall N."/>
            <person name="Watson M."/>
            <person name="Adriaenssens E.M."/>
            <person name="Foster-Nyarko E."/>
            <person name="Jarju S."/>
            <person name="Secka A."/>
            <person name="Antonio M."/>
            <person name="Oren A."/>
            <person name="Chaudhuri R."/>
            <person name="La Ragione R.M."/>
            <person name="Hildebrand F."/>
            <person name="Pallen M.J."/>
        </authorList>
    </citation>
    <scope>NUCLEOTIDE SEQUENCE [LARGE SCALE GENOMIC DNA]</scope>
    <source>
        <strain evidence="1 2">Sa1YVA6</strain>
    </source>
</reference>
<accession>A0ABR8XLD9</accession>
<name>A0ABR8XLD9_9BACL</name>
<dbReference type="EMBL" id="JACSPW010000005">
    <property type="protein sequence ID" value="MBD8032755.1"/>
    <property type="molecule type" value="Genomic_DNA"/>
</dbReference>
<keyword evidence="2" id="KW-1185">Reference proteome</keyword>
<comment type="caution">
    <text evidence="1">The sequence shown here is derived from an EMBL/GenBank/DDBJ whole genome shotgun (WGS) entry which is preliminary data.</text>
</comment>
<evidence type="ECO:0000313" key="1">
    <source>
        <dbReference type="EMBL" id="MBD8032755.1"/>
    </source>
</evidence>
<protein>
    <submittedName>
        <fullName evidence="1">Uncharacterized protein</fullName>
    </submittedName>
</protein>